<dbReference type="InterPro" id="IPR015943">
    <property type="entry name" value="WD40/YVTN_repeat-like_dom_sf"/>
</dbReference>
<sequence>MLLEIVFVIFSFSFAQVSSNGQFLQETVTVFTLDDGLPETVFSEIRLDEPKNIVAVSDEGEFIFDVDKWKNVTKSSSRLTEQKNNSHENILSKIKYLNQVYIGKKNGLFILNEIEDELIEIFPRDRNYSWKLSNVNVLHVDFKDRLWFGSDEGVGYYYNGQWKLFTGKEGLPFKYFTCIAGAPDGEIWFGTKKGAIRTDGKNFHYRFSRRWLPDDYVNDILVEKDGTVWLATNNGVSRIIFQSMTLEEKANLFTEQVESYHNRMGFIAQNRLKIRYDKNSWEPAISDNDGTYTAMYGAAQAFRYAVTGNLEAKKLAKRSFNACKWLVDITHEKGFPARVIIPIDWPEPVNKQYDQEYNIRKQKEDPFWKNIIPRFVKSKDGKYLWKCDTSSDELSGHYFFYGIYYDLVADTEEEKKLVREVVRDITDHLIRHGFLLRDHDGKPTRWANFSPEFHNSIWGWDQRGLNSMMLLSFLNVAHHVTGDKKYLETAEMLRNKYAYHINAMQSKMFFPPDDVVPWDNNLCLMSIYGLMNYEKDPELIMMYRESLENSWLHISKQKSAFWNTLYAALSTRFNKMVDSGIYDSGKYFPAAGNYAHFTADEFYKTDYKHDDIIETLQKVPLDLIGYKMDNRHRLDIVFDPTPGQVVNEGWRPVNPARPQNVFEKAEDYRLKVGWHVNGSALPIDERCHVRLDRDGFALDATEGNGYSEHEGTIYLLPYYMARYHGIIN</sequence>
<organism evidence="1">
    <name type="scientific">marine metagenome</name>
    <dbReference type="NCBI Taxonomy" id="408172"/>
    <lineage>
        <taxon>unclassified sequences</taxon>
        <taxon>metagenomes</taxon>
        <taxon>ecological metagenomes</taxon>
    </lineage>
</organism>
<proteinExistence type="predicted"/>
<dbReference type="SUPFAM" id="SSF63829">
    <property type="entry name" value="Calcium-dependent phosphotriesterase"/>
    <property type="match status" value="1"/>
</dbReference>
<dbReference type="EMBL" id="UINC01001010">
    <property type="protein sequence ID" value="SUZ67383.1"/>
    <property type="molecule type" value="Genomic_DNA"/>
</dbReference>
<name>A0A381PPJ4_9ZZZZ</name>
<reference evidence="1" key="1">
    <citation type="submission" date="2018-05" db="EMBL/GenBank/DDBJ databases">
        <authorList>
            <person name="Lanie J.A."/>
            <person name="Ng W.-L."/>
            <person name="Kazmierczak K.M."/>
            <person name="Andrzejewski T.M."/>
            <person name="Davidsen T.M."/>
            <person name="Wayne K.J."/>
            <person name="Tettelin H."/>
            <person name="Glass J.I."/>
            <person name="Rusch D."/>
            <person name="Podicherti R."/>
            <person name="Tsui H.-C.T."/>
            <person name="Winkler M.E."/>
        </authorList>
    </citation>
    <scope>NUCLEOTIDE SEQUENCE</scope>
</reference>
<dbReference type="InterPro" id="IPR011110">
    <property type="entry name" value="Reg_prop"/>
</dbReference>
<gene>
    <name evidence="1" type="ORF">METZ01_LOCUS20237</name>
</gene>
<dbReference type="AlphaFoldDB" id="A0A381PPJ4"/>
<protein>
    <recommendedName>
        <fullName evidence="2">Two component regulator three Y domain-containing protein</fullName>
    </recommendedName>
</protein>
<evidence type="ECO:0008006" key="2">
    <source>
        <dbReference type="Google" id="ProtNLM"/>
    </source>
</evidence>
<evidence type="ECO:0000313" key="1">
    <source>
        <dbReference type="EMBL" id="SUZ67383.1"/>
    </source>
</evidence>
<accession>A0A381PPJ4</accession>
<dbReference type="Pfam" id="PF07494">
    <property type="entry name" value="Reg_prop"/>
    <property type="match status" value="2"/>
</dbReference>
<dbReference type="Gene3D" id="2.130.10.10">
    <property type="entry name" value="YVTN repeat-like/Quinoprotein amine dehydrogenase"/>
    <property type="match status" value="1"/>
</dbReference>